<dbReference type="Proteomes" id="UP000821865">
    <property type="component" value="Chromosome 5"/>
</dbReference>
<reference evidence="1" key="1">
    <citation type="submission" date="2020-05" db="EMBL/GenBank/DDBJ databases">
        <title>Large-scale comparative analyses of tick genomes elucidate their genetic diversity and vector capacities.</title>
        <authorList>
            <person name="Jia N."/>
            <person name="Wang J."/>
            <person name="Shi W."/>
            <person name="Du L."/>
            <person name="Sun Y."/>
            <person name="Zhan W."/>
            <person name="Jiang J."/>
            <person name="Wang Q."/>
            <person name="Zhang B."/>
            <person name="Ji P."/>
            <person name="Sakyi L.B."/>
            <person name="Cui X."/>
            <person name="Yuan T."/>
            <person name="Jiang B."/>
            <person name="Yang W."/>
            <person name="Lam T.T.-Y."/>
            <person name="Chang Q."/>
            <person name="Ding S."/>
            <person name="Wang X."/>
            <person name="Zhu J."/>
            <person name="Ruan X."/>
            <person name="Zhao L."/>
            <person name="Wei J."/>
            <person name="Que T."/>
            <person name="Du C."/>
            <person name="Cheng J."/>
            <person name="Dai P."/>
            <person name="Han X."/>
            <person name="Huang E."/>
            <person name="Gao Y."/>
            <person name="Liu J."/>
            <person name="Shao H."/>
            <person name="Ye R."/>
            <person name="Li L."/>
            <person name="Wei W."/>
            <person name="Wang X."/>
            <person name="Wang C."/>
            <person name="Yang T."/>
            <person name="Huo Q."/>
            <person name="Li W."/>
            <person name="Guo W."/>
            <person name="Chen H."/>
            <person name="Zhou L."/>
            <person name="Ni X."/>
            <person name="Tian J."/>
            <person name="Zhou Y."/>
            <person name="Sheng Y."/>
            <person name="Liu T."/>
            <person name="Pan Y."/>
            <person name="Xia L."/>
            <person name="Li J."/>
            <person name="Zhao F."/>
            <person name="Cao W."/>
        </authorList>
    </citation>
    <scope>NUCLEOTIDE SEQUENCE</scope>
    <source>
        <strain evidence="1">Dsil-2018</strain>
    </source>
</reference>
<proteinExistence type="predicted"/>
<comment type="caution">
    <text evidence="1">The sequence shown here is derived from an EMBL/GenBank/DDBJ whole genome shotgun (WGS) entry which is preliminary data.</text>
</comment>
<protein>
    <submittedName>
        <fullName evidence="1">Uncharacterized protein</fullName>
    </submittedName>
</protein>
<organism evidence="1 2">
    <name type="scientific">Dermacentor silvarum</name>
    <name type="common">Tick</name>
    <dbReference type="NCBI Taxonomy" id="543639"/>
    <lineage>
        <taxon>Eukaryota</taxon>
        <taxon>Metazoa</taxon>
        <taxon>Ecdysozoa</taxon>
        <taxon>Arthropoda</taxon>
        <taxon>Chelicerata</taxon>
        <taxon>Arachnida</taxon>
        <taxon>Acari</taxon>
        <taxon>Parasitiformes</taxon>
        <taxon>Ixodida</taxon>
        <taxon>Ixodoidea</taxon>
        <taxon>Ixodidae</taxon>
        <taxon>Rhipicephalinae</taxon>
        <taxon>Dermacentor</taxon>
    </lineage>
</organism>
<evidence type="ECO:0000313" key="1">
    <source>
        <dbReference type="EMBL" id="KAH7949157.1"/>
    </source>
</evidence>
<name>A0ACB8CQ72_DERSI</name>
<keyword evidence="2" id="KW-1185">Reference proteome</keyword>
<sequence>MHPVHHETGELPEPKPTTSIRITQSSGRRSRIATGISFQEFPVTEIRHEWLKKISRQAEGPGKQPWVPSDCSKVCSLYFKLEDYRGGLKMRKLKPDAIPSIFPSYPVYLQEPPKKGARSCEEECCARAVGKQASYRGKEK</sequence>
<accession>A0ACB8CQ72</accession>
<gene>
    <name evidence="1" type="ORF">HPB49_005664</name>
</gene>
<evidence type="ECO:0000313" key="2">
    <source>
        <dbReference type="Proteomes" id="UP000821865"/>
    </source>
</evidence>
<dbReference type="EMBL" id="CM023474">
    <property type="protein sequence ID" value="KAH7949157.1"/>
    <property type="molecule type" value="Genomic_DNA"/>
</dbReference>